<dbReference type="InterPro" id="IPR021146">
    <property type="entry name" value="Phage_gp6-like_head-tail"/>
</dbReference>
<dbReference type="InterPro" id="IPR006450">
    <property type="entry name" value="Phage_HK97_gp6-like"/>
</dbReference>
<sequence>MDKLLPLVKKHIRSERDDEDDYLKYLVEAAVSRFNTFTGRTLRLTGTDPDTLEFDDIPLRMDICHGLLLLVGQWYEYRENAVERALSEMPEATKRLWEPYVIYHLGDT</sequence>
<protein>
    <submittedName>
        <fullName evidence="1">Head-tail connector protein</fullName>
    </submittedName>
</protein>
<dbReference type="EMBL" id="JAPFCC010000001">
    <property type="protein sequence ID" value="MCW7552139.1"/>
    <property type="molecule type" value="Genomic_DNA"/>
</dbReference>
<reference evidence="1 2" key="1">
    <citation type="submission" date="2022-10" db="EMBL/GenBank/DDBJ databases">
        <title>High-quality genome sequences of two octocoral-associated bacteria, Endozoicomonas euniceicola EF212 and Endozoicomonas gorgoniicola PS125.</title>
        <authorList>
            <person name="Chiou Y.-J."/>
            <person name="Chen Y.-H."/>
        </authorList>
    </citation>
    <scope>NUCLEOTIDE SEQUENCE [LARGE SCALE GENOMIC DNA]</scope>
    <source>
        <strain evidence="1 2">PS125</strain>
    </source>
</reference>
<dbReference type="Pfam" id="PF05135">
    <property type="entry name" value="Phage_connect_1"/>
    <property type="match status" value="1"/>
</dbReference>
<dbReference type="NCBIfam" id="TIGR01560">
    <property type="entry name" value="put_DNA_pack"/>
    <property type="match status" value="1"/>
</dbReference>
<dbReference type="RefSeq" id="WP_262567117.1">
    <property type="nucleotide sequence ID" value="NZ_JAPFCC010000001.1"/>
</dbReference>
<dbReference type="CDD" id="cd08054">
    <property type="entry name" value="gp6"/>
    <property type="match status" value="1"/>
</dbReference>
<organism evidence="1 2">
    <name type="scientific">Endozoicomonas gorgoniicola</name>
    <dbReference type="NCBI Taxonomy" id="1234144"/>
    <lineage>
        <taxon>Bacteria</taxon>
        <taxon>Pseudomonadati</taxon>
        <taxon>Pseudomonadota</taxon>
        <taxon>Gammaproteobacteria</taxon>
        <taxon>Oceanospirillales</taxon>
        <taxon>Endozoicomonadaceae</taxon>
        <taxon>Endozoicomonas</taxon>
    </lineage>
</organism>
<name>A0ABT3MRY4_9GAMM</name>
<gene>
    <name evidence="1" type="ORF">NX722_05660</name>
</gene>
<proteinExistence type="predicted"/>
<evidence type="ECO:0000313" key="2">
    <source>
        <dbReference type="Proteomes" id="UP001209854"/>
    </source>
</evidence>
<dbReference type="Proteomes" id="UP001209854">
    <property type="component" value="Unassembled WGS sequence"/>
</dbReference>
<dbReference type="Gene3D" id="1.10.3230.30">
    <property type="entry name" value="Phage gp6-like head-tail connector protein"/>
    <property type="match status" value="1"/>
</dbReference>
<evidence type="ECO:0000313" key="1">
    <source>
        <dbReference type="EMBL" id="MCW7552139.1"/>
    </source>
</evidence>
<accession>A0ABT3MRY4</accession>
<keyword evidence="2" id="KW-1185">Reference proteome</keyword>
<comment type="caution">
    <text evidence="1">The sequence shown here is derived from an EMBL/GenBank/DDBJ whole genome shotgun (WGS) entry which is preliminary data.</text>
</comment>